<dbReference type="AlphaFoldDB" id="A0A397JTN4"/>
<keyword evidence="6 9" id="KW-1133">Transmembrane helix</keyword>
<evidence type="ECO:0000256" key="6">
    <source>
        <dbReference type="ARBA" id="ARBA00022989"/>
    </source>
</evidence>
<dbReference type="PANTHER" id="PTHR30540">
    <property type="entry name" value="OSMOTIC STRESS POTASSIUM TRANSPORTER"/>
    <property type="match status" value="1"/>
</dbReference>
<evidence type="ECO:0000256" key="5">
    <source>
        <dbReference type="ARBA" id="ARBA00022958"/>
    </source>
</evidence>
<feature type="transmembrane region" description="Helical" evidence="9">
    <location>
        <begin position="454"/>
        <end position="474"/>
    </location>
</feature>
<feature type="transmembrane region" description="Helical" evidence="9">
    <location>
        <begin position="76"/>
        <end position="97"/>
    </location>
</feature>
<comment type="caution">
    <text evidence="12">The sequence shown here is derived from an EMBL/GenBank/DDBJ whole genome shotgun (WGS) entry which is preliminary data.</text>
</comment>
<feature type="transmembrane region" description="Helical" evidence="9">
    <location>
        <begin position="225"/>
        <end position="245"/>
    </location>
</feature>
<feature type="domain" description="K+ potassium transporter C-terminal" evidence="11">
    <location>
        <begin position="574"/>
        <end position="737"/>
    </location>
</feature>
<gene>
    <name evidence="12" type="ORF">Glove_14g19</name>
</gene>
<dbReference type="InterPro" id="IPR003855">
    <property type="entry name" value="K+_transporter"/>
</dbReference>
<dbReference type="Proteomes" id="UP000266861">
    <property type="component" value="Unassembled WGS sequence"/>
</dbReference>
<feature type="transmembrane region" description="Helical" evidence="9">
    <location>
        <begin position="347"/>
        <end position="374"/>
    </location>
</feature>
<feature type="transmembrane region" description="Helical" evidence="9">
    <location>
        <begin position="395"/>
        <end position="419"/>
    </location>
</feature>
<comment type="subcellular location">
    <subcellularLocation>
        <location evidence="1">Membrane</location>
        <topology evidence="1">Multi-pass membrane protein</topology>
    </subcellularLocation>
</comment>
<keyword evidence="4 9" id="KW-0812">Transmembrane</keyword>
<dbReference type="NCBIfam" id="TIGR00794">
    <property type="entry name" value="kup"/>
    <property type="match status" value="1"/>
</dbReference>
<keyword evidence="2" id="KW-0813">Transport</keyword>
<keyword evidence="5" id="KW-0630">Potassium</keyword>
<organism evidence="12 13">
    <name type="scientific">Diversispora epigaea</name>
    <dbReference type="NCBI Taxonomy" id="1348612"/>
    <lineage>
        <taxon>Eukaryota</taxon>
        <taxon>Fungi</taxon>
        <taxon>Fungi incertae sedis</taxon>
        <taxon>Mucoromycota</taxon>
        <taxon>Glomeromycotina</taxon>
        <taxon>Glomeromycetes</taxon>
        <taxon>Diversisporales</taxon>
        <taxon>Diversisporaceae</taxon>
        <taxon>Diversispora</taxon>
    </lineage>
</organism>
<reference evidence="12 13" key="1">
    <citation type="submission" date="2018-08" db="EMBL/GenBank/DDBJ databases">
        <title>Genome and evolution of the arbuscular mycorrhizal fungus Diversispora epigaea (formerly Glomus versiforme) and its bacterial endosymbionts.</title>
        <authorList>
            <person name="Sun X."/>
            <person name="Fei Z."/>
            <person name="Harrison M."/>
        </authorList>
    </citation>
    <scope>NUCLEOTIDE SEQUENCE [LARGE SCALE GENOMIC DNA]</scope>
    <source>
        <strain evidence="12 13">IT104</strain>
    </source>
</reference>
<protein>
    <recommendedName>
        <fullName evidence="14">Potassium transporter</fullName>
    </recommendedName>
</protein>
<feature type="transmembrane region" description="Helical" evidence="9">
    <location>
        <begin position="306"/>
        <end position="327"/>
    </location>
</feature>
<dbReference type="PANTHER" id="PTHR30540:SF83">
    <property type="entry name" value="K+ POTASSIUM TRANSPORTER"/>
    <property type="match status" value="1"/>
</dbReference>
<dbReference type="STRING" id="1348612.A0A397JTN4"/>
<evidence type="ECO:0008006" key="14">
    <source>
        <dbReference type="Google" id="ProtNLM"/>
    </source>
</evidence>
<dbReference type="GO" id="GO:0016020">
    <property type="term" value="C:membrane"/>
    <property type="evidence" value="ECO:0007669"/>
    <property type="project" value="UniProtKB-SubCell"/>
</dbReference>
<dbReference type="OrthoDB" id="504708at2759"/>
<dbReference type="Pfam" id="PF02705">
    <property type="entry name" value="K_trans"/>
    <property type="match status" value="1"/>
</dbReference>
<keyword evidence="8 9" id="KW-0472">Membrane</keyword>
<evidence type="ECO:0000256" key="2">
    <source>
        <dbReference type="ARBA" id="ARBA00022448"/>
    </source>
</evidence>
<feature type="transmembrane region" description="Helical" evidence="9">
    <location>
        <begin position="274"/>
        <end position="294"/>
    </location>
</feature>
<keyword evidence="13" id="KW-1185">Reference proteome</keyword>
<evidence type="ECO:0000256" key="3">
    <source>
        <dbReference type="ARBA" id="ARBA00022538"/>
    </source>
</evidence>
<evidence type="ECO:0000256" key="1">
    <source>
        <dbReference type="ARBA" id="ARBA00004141"/>
    </source>
</evidence>
<evidence type="ECO:0000259" key="10">
    <source>
        <dbReference type="Pfam" id="PF02705"/>
    </source>
</evidence>
<evidence type="ECO:0000259" key="11">
    <source>
        <dbReference type="Pfam" id="PF22776"/>
    </source>
</evidence>
<feature type="transmembrane region" description="Helical" evidence="9">
    <location>
        <begin position="199"/>
        <end position="218"/>
    </location>
</feature>
<dbReference type="Pfam" id="PF22776">
    <property type="entry name" value="K_trans_C"/>
    <property type="match status" value="1"/>
</dbReference>
<proteinExistence type="predicted"/>
<evidence type="ECO:0000313" key="13">
    <source>
        <dbReference type="Proteomes" id="UP000266861"/>
    </source>
</evidence>
<evidence type="ECO:0000313" key="12">
    <source>
        <dbReference type="EMBL" id="RHZ89426.1"/>
    </source>
</evidence>
<keyword evidence="3" id="KW-0633">Potassium transport</keyword>
<feature type="domain" description="K+ potassium transporter integral membrane" evidence="10">
    <location>
        <begin position="42"/>
        <end position="525"/>
    </location>
</feature>
<feature type="transmembrane region" description="Helical" evidence="9">
    <location>
        <begin position="33"/>
        <end position="52"/>
    </location>
</feature>
<feature type="transmembrane region" description="Helical" evidence="9">
    <location>
        <begin position="425"/>
        <end position="447"/>
    </location>
</feature>
<dbReference type="GO" id="GO:0015079">
    <property type="term" value="F:potassium ion transmembrane transporter activity"/>
    <property type="evidence" value="ECO:0007669"/>
    <property type="project" value="InterPro"/>
</dbReference>
<dbReference type="InterPro" id="IPR053952">
    <property type="entry name" value="K_trans_C"/>
</dbReference>
<evidence type="ECO:0000256" key="4">
    <source>
        <dbReference type="ARBA" id="ARBA00022692"/>
    </source>
</evidence>
<sequence>MTETKDNSHLKSNEKNKELDMDLENRHYEIQKTFGFVGNLILAFKTIGVIYGDIGTSPLYVFTSIFPDPPTDPRDVYGTLSLIIWSLAIVPFLKYVFIILRADDNGEGGTFALYSLLSRHSGLPIRGGNNDDLTIANFDSMSIHSSKEKPNFIKRSKLVQRVLLVLVLFGTALVLSDGLLTPAISVLSAVEGITIPAPSLTNATVPISCLIMVCLFLAQRTSRLAILFAPIVGLWFISLASVGIWNISQYPSILKAINPYYSFEYFIRNGSSSFQVLGGVLLAITGVEALFADLGHFNRISIQISFTLFAFPALSLAYLGQGARLVLDPAVSENTFWLTLPATNGPIYWIVFILATLATIIASQAMICATFSLVRQAMQLDCFPLLKIKHISKKIEGAIYIPEINYILLGIILIIVIAFEHSSNLTIAYGVAVASVMLISTMLYAIVICVVFDLPVIVAVVFFLVFGFIDAAFLGSTLLKVKSGGWFTLSISVLLLLIMLIWRWGTTLKLKYELRNKTKLDDIFANNFSEQEAQESNSDDSGQTDEILQTIEGQKSKNIRLRLLGTGFPVNRLPGIGLFYKEAGMGVPLSFCHFIRHFPTVPEILIFITIRPIPVPLVGEEDRLVVKKVGNYEKVYQVTGRYGYTEDISQGEEFIRKVITAICEIDPKAETILENLKNEVVTYVIGHQKLVAHSNSPWWERAFLETYSFLVENSRQIYANWEIPVDNIIEVGMKISI</sequence>
<evidence type="ECO:0000256" key="9">
    <source>
        <dbReference type="SAM" id="Phobius"/>
    </source>
</evidence>
<name>A0A397JTN4_9GLOM</name>
<feature type="transmembrane region" description="Helical" evidence="9">
    <location>
        <begin position="486"/>
        <end position="505"/>
    </location>
</feature>
<dbReference type="EMBL" id="PQFF01000012">
    <property type="protein sequence ID" value="RHZ89426.1"/>
    <property type="molecule type" value="Genomic_DNA"/>
</dbReference>
<evidence type="ECO:0000256" key="8">
    <source>
        <dbReference type="ARBA" id="ARBA00023136"/>
    </source>
</evidence>
<evidence type="ECO:0000256" key="7">
    <source>
        <dbReference type="ARBA" id="ARBA00023065"/>
    </source>
</evidence>
<dbReference type="InterPro" id="IPR053951">
    <property type="entry name" value="K_trans_N"/>
</dbReference>
<accession>A0A397JTN4</accession>
<feature type="transmembrane region" description="Helical" evidence="9">
    <location>
        <begin position="162"/>
        <end position="187"/>
    </location>
</feature>
<keyword evidence="7" id="KW-0406">Ion transport</keyword>